<dbReference type="GO" id="GO:0008270">
    <property type="term" value="F:zinc ion binding"/>
    <property type="evidence" value="ECO:0007669"/>
    <property type="project" value="UniProtKB-KW"/>
</dbReference>
<comment type="caution">
    <text evidence="15">The sequence shown here is derived from an EMBL/GenBank/DDBJ whole genome shotgun (WGS) entry which is preliminary data.</text>
</comment>
<comment type="catalytic activity">
    <reaction evidence="1">
        <text>[E2 ubiquitin-conjugating enzyme]-S-ubiquitinyl-L-cysteine + [acceptor protein]-L-lysine = [E2 ubiquitin-conjugating enzyme]-L-cysteine + [acceptor protein]-N(6)-ubiquitinyl-L-lysine.</text>
        <dbReference type="EC" id="2.3.2.31"/>
    </reaction>
</comment>
<evidence type="ECO:0000313" key="15">
    <source>
        <dbReference type="EMBL" id="KAJ4761111.1"/>
    </source>
</evidence>
<evidence type="ECO:0000313" key="16">
    <source>
        <dbReference type="Proteomes" id="UP001140206"/>
    </source>
</evidence>
<evidence type="ECO:0000256" key="12">
    <source>
        <dbReference type="PROSITE-ProRule" id="PRU00175"/>
    </source>
</evidence>
<dbReference type="GO" id="GO:0016567">
    <property type="term" value="P:protein ubiquitination"/>
    <property type="evidence" value="ECO:0007669"/>
    <property type="project" value="InterPro"/>
</dbReference>
<dbReference type="Gene3D" id="2.20.25.20">
    <property type="match status" value="1"/>
</dbReference>
<keyword evidence="7" id="KW-0479">Metal-binding</keyword>
<feature type="domain" description="RING-type" evidence="13">
    <location>
        <begin position="76"/>
        <end position="122"/>
    </location>
</feature>
<dbReference type="GO" id="GO:0061630">
    <property type="term" value="F:ubiquitin protein ligase activity"/>
    <property type="evidence" value="ECO:0007669"/>
    <property type="project" value="UniProtKB-EC"/>
</dbReference>
<feature type="domain" description="RING-type" evidence="13">
    <location>
        <begin position="235"/>
        <end position="284"/>
    </location>
</feature>
<name>A0AAV8D3N0_9POAL</name>
<evidence type="ECO:0000256" key="10">
    <source>
        <dbReference type="ARBA" id="ARBA00022786"/>
    </source>
</evidence>
<keyword evidence="8" id="KW-0677">Repeat</keyword>
<dbReference type="EMBL" id="JAMFTS010000004">
    <property type="protein sequence ID" value="KAJ4761111.1"/>
    <property type="molecule type" value="Genomic_DNA"/>
</dbReference>
<comment type="function">
    <text evidence="3">Might act as an E3 ubiquitin-protein ligase, or as part of E3 complex, which accepts ubiquitin from specific E2 ubiquitin-conjugating enzymes and then transfers it to substrates.</text>
</comment>
<dbReference type="PROSITE" id="PS00518">
    <property type="entry name" value="ZF_RING_1"/>
    <property type="match status" value="2"/>
</dbReference>
<evidence type="ECO:0000256" key="7">
    <source>
        <dbReference type="ARBA" id="ARBA00022723"/>
    </source>
</evidence>
<feature type="domain" description="RING-type" evidence="14">
    <location>
        <begin position="72"/>
        <end position="222"/>
    </location>
</feature>
<evidence type="ECO:0000256" key="11">
    <source>
        <dbReference type="ARBA" id="ARBA00022833"/>
    </source>
</evidence>
<comment type="similarity">
    <text evidence="4">Belongs to the RBR family. Ariadne subfamily.</text>
</comment>
<dbReference type="AlphaFoldDB" id="A0AAV8D3N0"/>
<organism evidence="15 16">
    <name type="scientific">Rhynchospora pubera</name>
    <dbReference type="NCBI Taxonomy" id="906938"/>
    <lineage>
        <taxon>Eukaryota</taxon>
        <taxon>Viridiplantae</taxon>
        <taxon>Streptophyta</taxon>
        <taxon>Embryophyta</taxon>
        <taxon>Tracheophyta</taxon>
        <taxon>Spermatophyta</taxon>
        <taxon>Magnoliopsida</taxon>
        <taxon>Liliopsida</taxon>
        <taxon>Poales</taxon>
        <taxon>Cyperaceae</taxon>
        <taxon>Cyperoideae</taxon>
        <taxon>Rhynchosporeae</taxon>
        <taxon>Rhynchospora</taxon>
    </lineage>
</organism>
<dbReference type="CDD" id="cd22582">
    <property type="entry name" value="BRcat_RBR_unk"/>
    <property type="match status" value="2"/>
</dbReference>
<dbReference type="PROSITE" id="PS51873">
    <property type="entry name" value="TRIAD"/>
    <property type="match status" value="2"/>
</dbReference>
<dbReference type="FunFam" id="3.30.40.10:FF:000230">
    <property type="entry name" value="RBR-type E3 ubiquitin transferase"/>
    <property type="match status" value="2"/>
</dbReference>
<dbReference type="SMART" id="SM00647">
    <property type="entry name" value="IBR"/>
    <property type="match status" value="2"/>
</dbReference>
<evidence type="ECO:0000256" key="1">
    <source>
        <dbReference type="ARBA" id="ARBA00001798"/>
    </source>
</evidence>
<feature type="domain" description="RING-type" evidence="14">
    <location>
        <begin position="231"/>
        <end position="415"/>
    </location>
</feature>
<comment type="cofactor">
    <cofactor evidence="2">
        <name>Zn(2+)</name>
        <dbReference type="ChEBI" id="CHEBI:29105"/>
    </cofactor>
</comment>
<gene>
    <name evidence="15" type="ORF">LUZ62_071486</name>
</gene>
<evidence type="ECO:0000256" key="2">
    <source>
        <dbReference type="ARBA" id="ARBA00001947"/>
    </source>
</evidence>
<dbReference type="InterPro" id="IPR001841">
    <property type="entry name" value="Znf_RING"/>
</dbReference>
<sequence>MGEPSNADISDQIDDFYFTALPNFSQTQDLIPISDENYAKELQLQEFLFSAFARSVPPAQTERKDKVSSPLSQVVCKICMETLPAAELFRTSNDCSHVFCRDCLSRYLGTEIQENISVVRCPDKNCKAALEPGMCQELLPSEVFERWESALCESIVLGAQKFYCPFKDCSALMTDDGEETVTCSECPSCRRLFCAACKVAWHSDLSCEEFGKLREDKASSSSSSSSSSSLVRLFCKICMNTLPSEELFQTSNDCTHVFCRDCLSQYLSTKIQENIPAVNCPEENCNALLELGMCRELLPSEVFERWECEVCESMVQGAHKFYCPFEDCSAFMVDDGDEIVTHAECPNCRRLFCAACKVAWHSGLSCEEYNKLGEDERGKDDLLVIQVAKEKKWRRCPSCKYYVEKKDGCVHITCR</sequence>
<keyword evidence="9 12" id="KW-0863">Zinc-finger</keyword>
<keyword evidence="11" id="KW-0862">Zinc</keyword>
<dbReference type="SUPFAM" id="SSF57850">
    <property type="entry name" value="RING/U-box"/>
    <property type="match status" value="5"/>
</dbReference>
<dbReference type="Proteomes" id="UP001140206">
    <property type="component" value="Chromosome 4"/>
</dbReference>
<dbReference type="InterPro" id="IPR044066">
    <property type="entry name" value="TRIAD_supradom"/>
</dbReference>
<evidence type="ECO:0000256" key="9">
    <source>
        <dbReference type="ARBA" id="ARBA00022771"/>
    </source>
</evidence>
<dbReference type="Pfam" id="PF01485">
    <property type="entry name" value="IBR"/>
    <property type="match status" value="2"/>
</dbReference>
<evidence type="ECO:0000256" key="6">
    <source>
        <dbReference type="ARBA" id="ARBA00022679"/>
    </source>
</evidence>
<accession>A0AAV8D3N0</accession>
<keyword evidence="10" id="KW-0833">Ubl conjugation pathway</keyword>
<keyword evidence="16" id="KW-1185">Reference proteome</keyword>
<evidence type="ECO:0000256" key="5">
    <source>
        <dbReference type="ARBA" id="ARBA00012251"/>
    </source>
</evidence>
<evidence type="ECO:0000256" key="3">
    <source>
        <dbReference type="ARBA" id="ARBA00003976"/>
    </source>
</evidence>
<evidence type="ECO:0000259" key="13">
    <source>
        <dbReference type="PROSITE" id="PS50089"/>
    </source>
</evidence>
<dbReference type="Gene3D" id="1.20.120.1750">
    <property type="match status" value="1"/>
</dbReference>
<dbReference type="PANTHER" id="PTHR11685">
    <property type="entry name" value="RBR FAMILY RING FINGER AND IBR DOMAIN-CONTAINING"/>
    <property type="match status" value="1"/>
</dbReference>
<dbReference type="InterPro" id="IPR002867">
    <property type="entry name" value="IBR_dom"/>
</dbReference>
<dbReference type="InterPro" id="IPR018957">
    <property type="entry name" value="Znf_C3HC4_RING-type"/>
</dbReference>
<dbReference type="InterPro" id="IPR031127">
    <property type="entry name" value="E3_UB_ligase_RBR"/>
</dbReference>
<dbReference type="PROSITE" id="PS50089">
    <property type="entry name" value="ZF_RING_2"/>
    <property type="match status" value="2"/>
</dbReference>
<protein>
    <recommendedName>
        <fullName evidence="5">RBR-type E3 ubiquitin transferase</fullName>
        <ecNumber evidence="5">2.3.2.31</ecNumber>
    </recommendedName>
</protein>
<proteinExistence type="inferred from homology"/>
<dbReference type="Pfam" id="PF13923">
    <property type="entry name" value="zf-C3HC4_2"/>
    <property type="match status" value="1"/>
</dbReference>
<dbReference type="InterPro" id="IPR017907">
    <property type="entry name" value="Znf_RING_CS"/>
</dbReference>
<dbReference type="Gene3D" id="3.30.40.10">
    <property type="entry name" value="Zinc/RING finger domain, C3HC4 (zinc finger)"/>
    <property type="match status" value="2"/>
</dbReference>
<evidence type="ECO:0000256" key="4">
    <source>
        <dbReference type="ARBA" id="ARBA00005884"/>
    </source>
</evidence>
<dbReference type="SMART" id="SM00184">
    <property type="entry name" value="RING"/>
    <property type="match status" value="3"/>
</dbReference>
<dbReference type="Pfam" id="PF00097">
    <property type="entry name" value="zf-C3HC4"/>
    <property type="match status" value="1"/>
</dbReference>
<dbReference type="InterPro" id="IPR013083">
    <property type="entry name" value="Znf_RING/FYVE/PHD"/>
</dbReference>
<reference evidence="15" key="1">
    <citation type="submission" date="2022-08" db="EMBL/GenBank/DDBJ databases">
        <authorList>
            <person name="Marques A."/>
        </authorList>
    </citation>
    <scope>NUCLEOTIDE SEQUENCE</scope>
    <source>
        <strain evidence="15">RhyPub2mFocal</strain>
        <tissue evidence="15">Leaves</tissue>
    </source>
</reference>
<keyword evidence="6" id="KW-0808">Transferase</keyword>
<evidence type="ECO:0000256" key="8">
    <source>
        <dbReference type="ARBA" id="ARBA00022737"/>
    </source>
</evidence>
<dbReference type="EC" id="2.3.2.31" evidence="5"/>
<evidence type="ECO:0000259" key="14">
    <source>
        <dbReference type="PROSITE" id="PS51873"/>
    </source>
</evidence>